<feature type="compositionally biased region" description="Basic and acidic residues" evidence="1">
    <location>
        <begin position="15"/>
        <end position="28"/>
    </location>
</feature>
<feature type="compositionally biased region" description="Polar residues" evidence="1">
    <location>
        <begin position="381"/>
        <end position="391"/>
    </location>
</feature>
<gene>
    <name evidence="2" type="ORF">BV898_10577</name>
</gene>
<evidence type="ECO:0000256" key="1">
    <source>
        <dbReference type="SAM" id="MobiDB-lite"/>
    </source>
</evidence>
<proteinExistence type="predicted"/>
<evidence type="ECO:0000313" key="3">
    <source>
        <dbReference type="Proteomes" id="UP000192578"/>
    </source>
</evidence>
<protein>
    <submittedName>
        <fullName evidence="2">Uncharacterized protein</fullName>
    </submittedName>
</protein>
<feature type="region of interest" description="Disordered" evidence="1">
    <location>
        <begin position="378"/>
        <end position="423"/>
    </location>
</feature>
<dbReference type="Proteomes" id="UP000192578">
    <property type="component" value="Unassembled WGS sequence"/>
</dbReference>
<feature type="region of interest" description="Disordered" evidence="1">
    <location>
        <begin position="238"/>
        <end position="306"/>
    </location>
</feature>
<feature type="region of interest" description="Disordered" evidence="1">
    <location>
        <begin position="1"/>
        <end position="33"/>
    </location>
</feature>
<sequence length="483" mass="53376">MSQQRVLSKSSSNRQRTDCRLARRDLSADQKVSQGLRKKLDGLEVAVLDAAQTVSLAKLAEIKRSFQSFTGDKSQLESESQMKRKKSSTIKRESKKSIRNTLADVPRTTDEESLASKFSASDEKSDRQSSRANNETEANRGFAVDNLERKLSTSKECLRASGTISKLVARLSDENAFLSDKNAFLNTEFEKQESKATFAVKARDFTAKRKVTTSLDQLDSESTKTKTDYDEQLKRVISEETALVAPPEESTKQMSSRKSSVKGGWSRMTGADSGLLRNGLQRDNGSSAERPEAVLPSEVSKRSSEKVLKQVFKSPDRSLESWVPSITSEKCTVASKPEPRKTSKSEMSGDLPGCSEATESELLRPDFFESTEERFRKVITEMNSRQGSGETVTKKVTEDEDDVAPSSDDKTAPSSDNKTVVPKEVSISEASQSILTDVVERIVCQLEDSRKDLARVSRKSVKKSQRSSTDAPSVTDSTPLVSK</sequence>
<dbReference type="EMBL" id="MTYJ01000092">
    <property type="protein sequence ID" value="OQV15193.1"/>
    <property type="molecule type" value="Genomic_DNA"/>
</dbReference>
<name>A0A1W0WJ88_HYPEX</name>
<keyword evidence="3" id="KW-1185">Reference proteome</keyword>
<feature type="region of interest" description="Disordered" evidence="1">
    <location>
        <begin position="69"/>
        <end position="141"/>
    </location>
</feature>
<feature type="compositionally biased region" description="Polar residues" evidence="1">
    <location>
        <begin position="1"/>
        <end position="14"/>
    </location>
</feature>
<feature type="region of interest" description="Disordered" evidence="1">
    <location>
        <begin position="453"/>
        <end position="483"/>
    </location>
</feature>
<feature type="compositionally biased region" description="Basic and acidic residues" evidence="1">
    <location>
        <begin position="120"/>
        <end position="129"/>
    </location>
</feature>
<feature type="compositionally biased region" description="Polar residues" evidence="1">
    <location>
        <begin position="469"/>
        <end position="483"/>
    </location>
</feature>
<comment type="caution">
    <text evidence="2">The sequence shown here is derived from an EMBL/GenBank/DDBJ whole genome shotgun (WGS) entry which is preliminary data.</text>
</comment>
<feature type="compositionally biased region" description="Basic residues" evidence="1">
    <location>
        <begin position="456"/>
        <end position="465"/>
    </location>
</feature>
<evidence type="ECO:0000313" key="2">
    <source>
        <dbReference type="EMBL" id="OQV15193.1"/>
    </source>
</evidence>
<accession>A0A1W0WJ88</accession>
<reference evidence="3" key="1">
    <citation type="submission" date="2017-01" db="EMBL/GenBank/DDBJ databases">
        <title>Comparative genomics of anhydrobiosis in the tardigrade Hypsibius dujardini.</title>
        <authorList>
            <person name="Yoshida Y."/>
            <person name="Koutsovoulos G."/>
            <person name="Laetsch D."/>
            <person name="Stevens L."/>
            <person name="Kumar S."/>
            <person name="Horikawa D."/>
            <person name="Ishino K."/>
            <person name="Komine S."/>
            <person name="Tomita M."/>
            <person name="Blaxter M."/>
            <person name="Arakawa K."/>
        </authorList>
    </citation>
    <scope>NUCLEOTIDE SEQUENCE [LARGE SCALE GENOMIC DNA]</scope>
    <source>
        <strain evidence="3">Z151</strain>
    </source>
</reference>
<feature type="region of interest" description="Disordered" evidence="1">
    <location>
        <begin position="330"/>
        <end position="363"/>
    </location>
</feature>
<organism evidence="2 3">
    <name type="scientific">Hypsibius exemplaris</name>
    <name type="common">Freshwater tardigrade</name>
    <dbReference type="NCBI Taxonomy" id="2072580"/>
    <lineage>
        <taxon>Eukaryota</taxon>
        <taxon>Metazoa</taxon>
        <taxon>Ecdysozoa</taxon>
        <taxon>Tardigrada</taxon>
        <taxon>Eutardigrada</taxon>
        <taxon>Parachela</taxon>
        <taxon>Hypsibioidea</taxon>
        <taxon>Hypsibiidae</taxon>
        <taxon>Hypsibius</taxon>
    </lineage>
</organism>
<dbReference type="AlphaFoldDB" id="A0A1W0WJ88"/>